<dbReference type="SMART" id="SM00829">
    <property type="entry name" value="PKS_ER"/>
    <property type="match status" value="1"/>
</dbReference>
<proteinExistence type="predicted"/>
<dbReference type="Pfam" id="PF00107">
    <property type="entry name" value="ADH_zinc_N"/>
    <property type="match status" value="1"/>
</dbReference>
<dbReference type="Proteomes" id="UP000198534">
    <property type="component" value="Unassembled WGS sequence"/>
</dbReference>
<evidence type="ECO:0000256" key="1">
    <source>
        <dbReference type="ARBA" id="ARBA00023002"/>
    </source>
</evidence>
<dbReference type="AlphaFoldDB" id="A0A1H2S7Q1"/>
<keyword evidence="1" id="KW-0560">Oxidoreductase</keyword>
<dbReference type="GO" id="GO:0016628">
    <property type="term" value="F:oxidoreductase activity, acting on the CH-CH group of donors, NAD or NADP as acceptor"/>
    <property type="evidence" value="ECO:0007669"/>
    <property type="project" value="InterPro"/>
</dbReference>
<dbReference type="SUPFAM" id="SSF51735">
    <property type="entry name" value="NAD(P)-binding Rossmann-fold domains"/>
    <property type="match status" value="1"/>
</dbReference>
<dbReference type="InterPro" id="IPR011032">
    <property type="entry name" value="GroES-like_sf"/>
</dbReference>
<dbReference type="InterPro" id="IPR013149">
    <property type="entry name" value="ADH-like_C"/>
</dbReference>
<dbReference type="Pfam" id="PF16884">
    <property type="entry name" value="ADH_N_2"/>
    <property type="match status" value="1"/>
</dbReference>
<sequence length="343" mass="37006">MSTINRQIYFMERPHGTPDENTFELRSSDIPEPGPGEVLLRTVYLSVDPYMRGRMSDQKSYVAAPFELNEVLSGGAVGQVEISNDDRFQAGDLVLGDLVLGNLGWQDYSVVKADQLNKIDANLASPSAYLGVLGMPGLTAYFGLLDIGQPQAGETVVVSGAAGAVGTIVGQIAKIKGARVVGIAGSGEKVRYLKEELGFDAVINYKTENVQKALEKACPNGVDVYFDNVGGEISDAVATLFNKFARIPICGQISLYNLKNPEHGPRVQTSLLINSALMKGFIVADYQSRFPEGVKQLGEWVAQGKIVFQENIVEGLENTPQAFLGLFKGENLGKQLVKVSDVQ</sequence>
<dbReference type="PANTHER" id="PTHR43205">
    <property type="entry name" value="PROSTAGLANDIN REDUCTASE"/>
    <property type="match status" value="1"/>
</dbReference>
<dbReference type="InterPro" id="IPR045010">
    <property type="entry name" value="MDR_fam"/>
</dbReference>
<dbReference type="InterPro" id="IPR036291">
    <property type="entry name" value="NAD(P)-bd_dom_sf"/>
</dbReference>
<dbReference type="InterPro" id="IPR041694">
    <property type="entry name" value="ADH_N_2"/>
</dbReference>
<dbReference type="InterPro" id="IPR020843">
    <property type="entry name" value="ER"/>
</dbReference>
<dbReference type="EMBL" id="FNNQ01000002">
    <property type="protein sequence ID" value="SDW27722.1"/>
    <property type="molecule type" value="Genomic_DNA"/>
</dbReference>
<evidence type="ECO:0000313" key="4">
    <source>
        <dbReference type="Proteomes" id="UP000198534"/>
    </source>
</evidence>
<dbReference type="OrthoDB" id="9805663at2"/>
<accession>A0A1H2S7Q1</accession>
<evidence type="ECO:0000259" key="2">
    <source>
        <dbReference type="SMART" id="SM00829"/>
    </source>
</evidence>
<dbReference type="CDD" id="cd05288">
    <property type="entry name" value="PGDH"/>
    <property type="match status" value="1"/>
</dbReference>
<organism evidence="3 4">
    <name type="scientific">Marininema mesophilum</name>
    <dbReference type="NCBI Taxonomy" id="1048340"/>
    <lineage>
        <taxon>Bacteria</taxon>
        <taxon>Bacillati</taxon>
        <taxon>Bacillota</taxon>
        <taxon>Bacilli</taxon>
        <taxon>Bacillales</taxon>
        <taxon>Thermoactinomycetaceae</taxon>
        <taxon>Marininema</taxon>
    </lineage>
</organism>
<reference evidence="3 4" key="1">
    <citation type="submission" date="2016-10" db="EMBL/GenBank/DDBJ databases">
        <authorList>
            <person name="de Groot N.N."/>
        </authorList>
    </citation>
    <scope>NUCLEOTIDE SEQUENCE [LARGE SCALE GENOMIC DNA]</scope>
    <source>
        <strain evidence="3 4">DSM 45610</strain>
    </source>
</reference>
<dbReference type="SUPFAM" id="SSF50129">
    <property type="entry name" value="GroES-like"/>
    <property type="match status" value="1"/>
</dbReference>
<dbReference type="Gene3D" id="3.40.50.720">
    <property type="entry name" value="NAD(P)-binding Rossmann-like Domain"/>
    <property type="match status" value="1"/>
</dbReference>
<dbReference type="FunFam" id="3.40.50.720:FF:000121">
    <property type="entry name" value="Prostaglandin reductase 2"/>
    <property type="match status" value="1"/>
</dbReference>
<name>A0A1H2S7Q1_9BACL</name>
<feature type="domain" description="Enoyl reductase (ER)" evidence="2">
    <location>
        <begin position="16"/>
        <end position="337"/>
    </location>
</feature>
<dbReference type="Gene3D" id="3.90.180.10">
    <property type="entry name" value="Medium-chain alcohol dehydrogenases, catalytic domain"/>
    <property type="match status" value="1"/>
</dbReference>
<dbReference type="PANTHER" id="PTHR43205:SF7">
    <property type="entry name" value="PROSTAGLANDIN REDUCTASE 1"/>
    <property type="match status" value="1"/>
</dbReference>
<evidence type="ECO:0000313" key="3">
    <source>
        <dbReference type="EMBL" id="SDW27722.1"/>
    </source>
</evidence>
<gene>
    <name evidence="3" type="ORF">SAMN05444487_102130</name>
</gene>
<protein>
    <recommendedName>
        <fullName evidence="2">Enoyl reductase (ER) domain-containing protein</fullName>
    </recommendedName>
</protein>
<keyword evidence="4" id="KW-1185">Reference proteome</keyword>
<dbReference type="STRING" id="1048340.SAMN05444487_102130"/>
<dbReference type="RefSeq" id="WP_091735826.1">
    <property type="nucleotide sequence ID" value="NZ_FNNQ01000002.1"/>
</dbReference>